<gene>
    <name evidence="2" type="ORF">KEG57_30675</name>
</gene>
<dbReference type="EMBL" id="JAGTJJ010000024">
    <property type="protein sequence ID" value="MDC3984885.1"/>
    <property type="molecule type" value="Genomic_DNA"/>
</dbReference>
<dbReference type="Proteomes" id="UP001151081">
    <property type="component" value="Unassembled WGS sequence"/>
</dbReference>
<keyword evidence="1" id="KW-1133">Transmembrane helix</keyword>
<sequence>MNSLQTRTERPPEGLARGIVVAPKWAVAALGAAVVLGAIIYLVVRVRRARKNLRAP</sequence>
<protein>
    <submittedName>
        <fullName evidence="2">Uncharacterized protein</fullName>
    </submittedName>
</protein>
<dbReference type="RefSeq" id="WP_272425071.1">
    <property type="nucleotide sequence ID" value="NZ_JAGTJJ010000024.1"/>
</dbReference>
<comment type="caution">
    <text evidence="2">The sequence shown here is derived from an EMBL/GenBank/DDBJ whole genome shotgun (WGS) entry which is preliminary data.</text>
</comment>
<proteinExistence type="predicted"/>
<keyword evidence="1" id="KW-0812">Transmembrane</keyword>
<name>A0A9X3X995_9BACT</name>
<evidence type="ECO:0000313" key="2">
    <source>
        <dbReference type="EMBL" id="MDC3984885.1"/>
    </source>
</evidence>
<dbReference type="AlphaFoldDB" id="A0A9X3X995"/>
<accession>A0A9X3X995</accession>
<organism evidence="2 3">
    <name type="scientific">Polyangium jinanense</name>
    <dbReference type="NCBI Taxonomy" id="2829994"/>
    <lineage>
        <taxon>Bacteria</taxon>
        <taxon>Pseudomonadati</taxon>
        <taxon>Myxococcota</taxon>
        <taxon>Polyangia</taxon>
        <taxon>Polyangiales</taxon>
        <taxon>Polyangiaceae</taxon>
        <taxon>Polyangium</taxon>
    </lineage>
</organism>
<keyword evidence="1" id="KW-0472">Membrane</keyword>
<evidence type="ECO:0000256" key="1">
    <source>
        <dbReference type="SAM" id="Phobius"/>
    </source>
</evidence>
<reference evidence="2 3" key="1">
    <citation type="submission" date="2021-04" db="EMBL/GenBank/DDBJ databases">
        <title>Genome analysis of Polyangium sp.</title>
        <authorList>
            <person name="Li Y."/>
            <person name="Wang J."/>
        </authorList>
    </citation>
    <scope>NUCLEOTIDE SEQUENCE [LARGE SCALE GENOMIC DNA]</scope>
    <source>
        <strain evidence="2 3">SDU14</strain>
    </source>
</reference>
<feature type="transmembrane region" description="Helical" evidence="1">
    <location>
        <begin position="25"/>
        <end position="44"/>
    </location>
</feature>
<keyword evidence="3" id="KW-1185">Reference proteome</keyword>
<evidence type="ECO:0000313" key="3">
    <source>
        <dbReference type="Proteomes" id="UP001151081"/>
    </source>
</evidence>